<comment type="caution">
    <text evidence="1">The sequence shown here is derived from an EMBL/GenBank/DDBJ whole genome shotgun (WGS) entry which is preliminary data.</text>
</comment>
<dbReference type="EMBL" id="CM056812">
    <property type="protein sequence ID" value="KAJ8617288.1"/>
    <property type="molecule type" value="Genomic_DNA"/>
</dbReference>
<name>A0ACC2K822_PERAE</name>
<protein>
    <submittedName>
        <fullName evidence="1">Uncharacterized protein</fullName>
    </submittedName>
</protein>
<evidence type="ECO:0000313" key="1">
    <source>
        <dbReference type="EMBL" id="KAJ8617288.1"/>
    </source>
</evidence>
<organism evidence="1 2">
    <name type="scientific">Persea americana</name>
    <name type="common">Avocado</name>
    <dbReference type="NCBI Taxonomy" id="3435"/>
    <lineage>
        <taxon>Eukaryota</taxon>
        <taxon>Viridiplantae</taxon>
        <taxon>Streptophyta</taxon>
        <taxon>Embryophyta</taxon>
        <taxon>Tracheophyta</taxon>
        <taxon>Spermatophyta</taxon>
        <taxon>Magnoliopsida</taxon>
        <taxon>Magnoliidae</taxon>
        <taxon>Laurales</taxon>
        <taxon>Lauraceae</taxon>
        <taxon>Persea</taxon>
    </lineage>
</organism>
<evidence type="ECO:0000313" key="2">
    <source>
        <dbReference type="Proteomes" id="UP001234297"/>
    </source>
</evidence>
<gene>
    <name evidence="1" type="ORF">MRB53_013474</name>
</gene>
<proteinExistence type="predicted"/>
<dbReference type="Proteomes" id="UP001234297">
    <property type="component" value="Chromosome 4"/>
</dbReference>
<accession>A0ACC2K822</accession>
<reference evidence="1 2" key="1">
    <citation type="journal article" date="2022" name="Hortic Res">
        <title>A haplotype resolved chromosomal level avocado genome allows analysis of novel avocado genes.</title>
        <authorList>
            <person name="Nath O."/>
            <person name="Fletcher S.J."/>
            <person name="Hayward A."/>
            <person name="Shaw L.M."/>
            <person name="Masouleh A.K."/>
            <person name="Furtado A."/>
            <person name="Henry R.J."/>
            <person name="Mitter N."/>
        </authorList>
    </citation>
    <scope>NUCLEOTIDE SEQUENCE [LARGE SCALE GENOMIC DNA]</scope>
    <source>
        <strain evidence="2">cv. Hass</strain>
    </source>
</reference>
<sequence>MGGSEFIGEIQRQGETEKTWLPVSIPKLIFHPEKKKKKAGAGAGAGARLDTVHPRVPYGEKCRSPLSFPFYECSYQLLLHYHTSS</sequence>
<keyword evidence="2" id="KW-1185">Reference proteome</keyword>